<feature type="transmembrane region" description="Helical" evidence="2">
    <location>
        <begin position="758"/>
        <end position="779"/>
    </location>
</feature>
<protein>
    <submittedName>
        <fullName evidence="3">Glycosyltransferase</fullName>
    </submittedName>
</protein>
<comment type="caution">
    <text evidence="3">The sequence shown here is derived from an EMBL/GenBank/DDBJ whole genome shotgun (WGS) entry which is preliminary data.</text>
</comment>
<feature type="transmembrane region" description="Helical" evidence="2">
    <location>
        <begin position="688"/>
        <end position="708"/>
    </location>
</feature>
<feature type="transmembrane region" description="Helical" evidence="2">
    <location>
        <begin position="416"/>
        <end position="434"/>
    </location>
</feature>
<proteinExistence type="predicted"/>
<feature type="transmembrane region" description="Helical" evidence="2">
    <location>
        <begin position="504"/>
        <end position="525"/>
    </location>
</feature>
<dbReference type="PANTHER" id="PTHR43685">
    <property type="entry name" value="GLYCOSYLTRANSFERASE"/>
    <property type="match status" value="1"/>
</dbReference>
<feature type="transmembrane region" description="Helical" evidence="2">
    <location>
        <begin position="1142"/>
        <end position="1161"/>
    </location>
</feature>
<evidence type="ECO:0000313" key="3">
    <source>
        <dbReference type="EMBL" id="MBD9698931.1"/>
    </source>
</evidence>
<keyword evidence="2" id="KW-0472">Membrane</keyword>
<organism evidence="3 4">
    <name type="scientific">Flavimobilis rhizosphaerae</name>
    <dbReference type="NCBI Taxonomy" id="2775421"/>
    <lineage>
        <taxon>Bacteria</taxon>
        <taxon>Bacillati</taxon>
        <taxon>Actinomycetota</taxon>
        <taxon>Actinomycetes</taxon>
        <taxon>Micrococcales</taxon>
        <taxon>Jonesiaceae</taxon>
        <taxon>Flavimobilis</taxon>
    </lineage>
</organism>
<dbReference type="Gene3D" id="3.90.550.10">
    <property type="entry name" value="Spore Coat Polysaccharide Biosynthesis Protein SpsA, Chain A"/>
    <property type="match status" value="1"/>
</dbReference>
<dbReference type="InterPro" id="IPR029044">
    <property type="entry name" value="Nucleotide-diphossugar_trans"/>
</dbReference>
<evidence type="ECO:0000256" key="2">
    <source>
        <dbReference type="SAM" id="Phobius"/>
    </source>
</evidence>
<dbReference type="EMBL" id="JACZDF010000002">
    <property type="protein sequence ID" value="MBD9698931.1"/>
    <property type="molecule type" value="Genomic_DNA"/>
</dbReference>
<feature type="transmembrane region" description="Helical" evidence="2">
    <location>
        <begin position="818"/>
        <end position="841"/>
    </location>
</feature>
<accession>A0ABR9DPA0</accession>
<dbReference type="Pfam" id="PF13641">
    <property type="entry name" value="Glyco_tranf_2_3"/>
    <property type="match status" value="1"/>
</dbReference>
<feature type="transmembrane region" description="Helical" evidence="2">
    <location>
        <begin position="532"/>
        <end position="554"/>
    </location>
</feature>
<feature type="transmembrane region" description="Helical" evidence="2">
    <location>
        <begin position="853"/>
        <end position="875"/>
    </location>
</feature>
<dbReference type="CDD" id="cd00761">
    <property type="entry name" value="Glyco_tranf_GTA_type"/>
    <property type="match status" value="1"/>
</dbReference>
<dbReference type="PANTHER" id="PTHR43685:SF3">
    <property type="entry name" value="SLR2126 PROTEIN"/>
    <property type="match status" value="1"/>
</dbReference>
<feature type="transmembrane region" description="Helical" evidence="2">
    <location>
        <begin position="650"/>
        <end position="676"/>
    </location>
</feature>
<dbReference type="Proteomes" id="UP000642107">
    <property type="component" value="Unassembled WGS sequence"/>
</dbReference>
<sequence>MTTPDATPARSPRPARPHGRGDAGTPRTRTGVTHAPTTVTAVVVTRGATPYLDATIAAVRAQQHAPDRLLVVDVVRDADRRARLAPASDDAPPTVLVHAPRATSFGAAVRAGLAHLADLGSAPAPSPSGWLWLLHDDATPEPEALDALVRAVEHAPSVVLAGAKQVEPGDRRRLVEVGLTTSPAGRRMTSVEPGEIDQGQHDGRVDVLGVGLAGALARLDVWTALDGPDPEYGNVGDGLELSRRARLAGHRVVVVPGAVVAHARATHLDLRRRETDPEHEPDEERSFAARRRAELWYRLTGAPTGLVWLHLVVVALLALPRALWQLGAKRARRARAEITAAAWAVLRPVALWRSRRRVRRARVLPRSALVPLRATWRDVVVARRDRRLARGERRRALARGDAFALAERRADLRRRVVGVSLTTVGLVGLTLWWLGPALGAVGRGARLVSESLPVASGSLADVWAEVADGWLRSGVGDAASADPLLTVLLPFVALVTPFGGDLQTVVDVALVGSLVVAGLGAWLAAGTATKSLLLRSTAALVWVATPVLAAGLGAGRLGDVLAHVVLPWAVWGALKAVGLGARPPVERAVVAAARRAEARRLERESATSDDGEEAYLAAAGVASVPVTETVLPVTRPVAHASVPAAAFGGLALALAVAGAPVLLVPSLVGLVLVALLRGRPRPRGGRRLLLLVAVPPVLVLVPLVAEVVRRGAAAWPLLLASPGRPVPTDAPAGWRLLLGEPTVLPAWSWAESLPVPTAVAAALPLVLGGLVVVCALGALMRRDRAGAVRGAWLVATVALAAGAAAATVVVGAGDLGAVHASAGGAVSLIVLALLGAGLVGLDHVTERVAEHAFGWRQMTLALLVVVGLAGSGLALARGAELVDVRGAAGLRVLEGDVVPAVGRQMQEAPRTARVLRLDAGPTTTFQLLHADGPQLADTSVVLAHRALSADADAPAEALATAVASLVGGVDDDASALVDLGVGAVLVGPTTDEDARGALLARLDAHAGLERVADGATGTVWRVAVPAGESTGTATVTGWARLLDGSGSGLVVPSDGRSIDVRLRASDLAELGTTAGTGWDVQPGTRTLVLAERAAPGWRATLDGRRLEVAQRVPEGAWQQTFALPAEGGGRLEVWYESPGGTWWQVVLVATAVIYGLLVVPVRRRVVER</sequence>
<dbReference type="SUPFAM" id="SSF53448">
    <property type="entry name" value="Nucleotide-diphospho-sugar transferases"/>
    <property type="match status" value="1"/>
</dbReference>
<keyword evidence="4" id="KW-1185">Reference proteome</keyword>
<evidence type="ECO:0000256" key="1">
    <source>
        <dbReference type="SAM" id="MobiDB-lite"/>
    </source>
</evidence>
<feature type="transmembrane region" description="Helical" evidence="2">
    <location>
        <begin position="791"/>
        <end position="812"/>
    </location>
</feature>
<evidence type="ECO:0000313" key="4">
    <source>
        <dbReference type="Proteomes" id="UP000642107"/>
    </source>
</evidence>
<feature type="region of interest" description="Disordered" evidence="1">
    <location>
        <begin position="1"/>
        <end position="35"/>
    </location>
</feature>
<keyword evidence="2" id="KW-0812">Transmembrane</keyword>
<dbReference type="RefSeq" id="WP_192278591.1">
    <property type="nucleotide sequence ID" value="NZ_JACZDF010000002.1"/>
</dbReference>
<reference evidence="3 4" key="1">
    <citation type="submission" date="2020-09" db="EMBL/GenBank/DDBJ databases">
        <title>Flavimobilis rhizosphaerae sp. nov., isolated from rhizosphere soil of Spartina alterniflora.</title>
        <authorList>
            <person name="Hanqin C."/>
        </authorList>
    </citation>
    <scope>NUCLEOTIDE SEQUENCE [LARGE SCALE GENOMIC DNA]</scope>
    <source>
        <strain evidence="3 4">GY 10621</strain>
    </source>
</reference>
<keyword evidence="2" id="KW-1133">Transmembrane helix</keyword>
<dbReference type="InterPro" id="IPR050834">
    <property type="entry name" value="Glycosyltransf_2"/>
</dbReference>
<feature type="compositionally biased region" description="Low complexity" evidence="1">
    <location>
        <begin position="1"/>
        <end position="12"/>
    </location>
</feature>
<gene>
    <name evidence="3" type="ORF">IGS67_05405</name>
</gene>
<name>A0ABR9DPA0_9MICO</name>
<feature type="transmembrane region" description="Helical" evidence="2">
    <location>
        <begin position="295"/>
        <end position="319"/>
    </location>
</feature>